<dbReference type="InterPro" id="IPR003439">
    <property type="entry name" value="ABC_transporter-like_ATP-bd"/>
</dbReference>
<dbReference type="PANTHER" id="PTHR42711:SF5">
    <property type="entry name" value="ABC TRANSPORTER ATP-BINDING PROTEIN NATA"/>
    <property type="match status" value="1"/>
</dbReference>
<proteinExistence type="inferred from homology"/>
<evidence type="ECO:0000256" key="3">
    <source>
        <dbReference type="ARBA" id="ARBA00022458"/>
    </source>
</evidence>
<dbReference type="Gene3D" id="3.40.50.300">
    <property type="entry name" value="P-loop containing nucleotide triphosphate hydrolases"/>
    <property type="match status" value="1"/>
</dbReference>
<dbReference type="Pfam" id="PF13732">
    <property type="entry name" value="DrrA1-3_C"/>
    <property type="match status" value="1"/>
</dbReference>
<dbReference type="HOGENOM" id="CLU_000604_1_2_10"/>
<keyword evidence="2" id="KW-0813">Transport</keyword>
<gene>
    <name evidence="7" type="ordered locus">Ctha_0820</name>
</gene>
<dbReference type="GO" id="GO:0016887">
    <property type="term" value="F:ATP hydrolysis activity"/>
    <property type="evidence" value="ECO:0007669"/>
    <property type="project" value="InterPro"/>
</dbReference>
<evidence type="ECO:0000256" key="5">
    <source>
        <dbReference type="ARBA" id="ARBA00022840"/>
    </source>
</evidence>
<dbReference type="EMBL" id="CP001100">
    <property type="protein sequence ID" value="ACF13288.1"/>
    <property type="molecule type" value="Genomic_DNA"/>
</dbReference>
<sequence>MLQLNQVSKFYNNHTAVEKLSFEVQSGQIFGLLGPNGAGKTTTIRMICGILHPDEGEIFFLNQHISSELQARIGYLPEERGLYKKMKVAEILLYFARLKGQEASVAKEKISYWLKRFDIQDWREKKIEELSKGMQQKVQFISVVLHEPDLLILDEPFSGLDPINSELILDAILELKAAGKTLLFSTHRMEQVEKICDNIVLIHNGKKVLGGKVLEVKAAYGKNTLQVDFEGNDSFIDELVLSGSVAVSERHPKSVELRLLGSTTLKTLLPFINERTELRRAELALPSLKDIFIMQVEGARHKPIS</sequence>
<name>B3QWS4_CHLT3</name>
<dbReference type="PROSITE" id="PS50893">
    <property type="entry name" value="ABC_TRANSPORTER_2"/>
    <property type="match status" value="1"/>
</dbReference>
<comment type="similarity">
    <text evidence="1">Belongs to the ABC transporter superfamily.</text>
</comment>
<dbReference type="Proteomes" id="UP000001208">
    <property type="component" value="Chromosome"/>
</dbReference>
<keyword evidence="4" id="KW-0547">Nucleotide-binding</keyword>
<reference evidence="7 8" key="1">
    <citation type="submission" date="2008-06" db="EMBL/GenBank/DDBJ databases">
        <title>Complete sequence of Chloroherpeton thalassium ATCC 35110.</title>
        <authorList>
            <consortium name="US DOE Joint Genome Institute"/>
            <person name="Lucas S."/>
            <person name="Copeland A."/>
            <person name="Lapidus A."/>
            <person name="Glavina del Rio T."/>
            <person name="Dalin E."/>
            <person name="Tice H."/>
            <person name="Bruce D."/>
            <person name="Goodwin L."/>
            <person name="Pitluck S."/>
            <person name="Schmutz J."/>
            <person name="Larimer F."/>
            <person name="Land M."/>
            <person name="Hauser L."/>
            <person name="Kyrpides N."/>
            <person name="Mikhailova N."/>
            <person name="Liu Z."/>
            <person name="Li T."/>
            <person name="Zhao F."/>
            <person name="Overmann J."/>
            <person name="Bryant D.A."/>
            <person name="Richardson P."/>
        </authorList>
    </citation>
    <scope>NUCLEOTIDE SEQUENCE [LARGE SCALE GENOMIC DNA]</scope>
    <source>
        <strain evidence="8">ATCC 35110 / GB-78</strain>
    </source>
</reference>
<evidence type="ECO:0000259" key="6">
    <source>
        <dbReference type="PROSITE" id="PS50893"/>
    </source>
</evidence>
<dbReference type="InterPro" id="IPR003593">
    <property type="entry name" value="AAA+_ATPase"/>
</dbReference>
<evidence type="ECO:0000313" key="8">
    <source>
        <dbReference type="Proteomes" id="UP000001208"/>
    </source>
</evidence>
<evidence type="ECO:0000256" key="1">
    <source>
        <dbReference type="ARBA" id="ARBA00005417"/>
    </source>
</evidence>
<dbReference type="PANTHER" id="PTHR42711">
    <property type="entry name" value="ABC TRANSPORTER ATP-BINDING PROTEIN"/>
    <property type="match status" value="1"/>
</dbReference>
<dbReference type="InterPro" id="IPR027417">
    <property type="entry name" value="P-loop_NTPase"/>
</dbReference>
<keyword evidence="5" id="KW-0067">ATP-binding</keyword>
<dbReference type="InterPro" id="IPR025302">
    <property type="entry name" value="DrrA1/2-like_C"/>
</dbReference>
<dbReference type="AlphaFoldDB" id="B3QWS4"/>
<dbReference type="SMART" id="SM00382">
    <property type="entry name" value="AAA"/>
    <property type="match status" value="1"/>
</dbReference>
<dbReference type="Pfam" id="PF00005">
    <property type="entry name" value="ABC_tran"/>
    <property type="match status" value="1"/>
</dbReference>
<dbReference type="PROSITE" id="PS00211">
    <property type="entry name" value="ABC_TRANSPORTER_1"/>
    <property type="match status" value="1"/>
</dbReference>
<dbReference type="SUPFAM" id="SSF52540">
    <property type="entry name" value="P-loop containing nucleoside triphosphate hydrolases"/>
    <property type="match status" value="1"/>
</dbReference>
<dbReference type="KEGG" id="cts:Ctha_0820"/>
<keyword evidence="8" id="KW-1185">Reference proteome</keyword>
<accession>B3QWS4</accession>
<dbReference type="InterPro" id="IPR017871">
    <property type="entry name" value="ABC_transporter-like_CS"/>
</dbReference>
<evidence type="ECO:0000313" key="7">
    <source>
        <dbReference type="EMBL" id="ACF13288.1"/>
    </source>
</evidence>
<feature type="domain" description="ABC transporter" evidence="6">
    <location>
        <begin position="2"/>
        <end position="229"/>
    </location>
</feature>
<evidence type="ECO:0000256" key="2">
    <source>
        <dbReference type="ARBA" id="ARBA00022448"/>
    </source>
</evidence>
<dbReference type="GO" id="GO:0005524">
    <property type="term" value="F:ATP binding"/>
    <property type="evidence" value="ECO:0007669"/>
    <property type="project" value="UniProtKB-KW"/>
</dbReference>
<organism evidence="7 8">
    <name type="scientific">Chloroherpeton thalassium (strain ATCC 35110 / GB-78)</name>
    <dbReference type="NCBI Taxonomy" id="517418"/>
    <lineage>
        <taxon>Bacteria</taxon>
        <taxon>Pseudomonadati</taxon>
        <taxon>Chlorobiota</taxon>
        <taxon>Chlorobiia</taxon>
        <taxon>Chlorobiales</taxon>
        <taxon>Chloroherpetonaceae</taxon>
        <taxon>Chloroherpeton</taxon>
    </lineage>
</organism>
<evidence type="ECO:0000256" key="4">
    <source>
        <dbReference type="ARBA" id="ARBA00022741"/>
    </source>
</evidence>
<dbReference type="OrthoDB" id="9801987at2"/>
<keyword evidence="3" id="KW-0536">Nodulation</keyword>
<dbReference type="STRING" id="517418.Ctha_0820"/>
<dbReference type="RefSeq" id="WP_012499372.1">
    <property type="nucleotide sequence ID" value="NC_011026.1"/>
</dbReference>
<protein>
    <submittedName>
        <fullName evidence="7">ABC transporter-related protein</fullName>
    </submittedName>
</protein>
<dbReference type="InterPro" id="IPR050763">
    <property type="entry name" value="ABC_transporter_ATP-binding"/>
</dbReference>
<dbReference type="eggNOG" id="COG4152">
    <property type="taxonomic scope" value="Bacteria"/>
</dbReference>